<comment type="caution">
    <text evidence="1">The sequence shown here is derived from an EMBL/GenBank/DDBJ whole genome shotgun (WGS) entry which is preliminary data.</text>
</comment>
<organism evidence="1">
    <name type="scientific">Sesamum latifolium</name>
    <dbReference type="NCBI Taxonomy" id="2727402"/>
    <lineage>
        <taxon>Eukaryota</taxon>
        <taxon>Viridiplantae</taxon>
        <taxon>Streptophyta</taxon>
        <taxon>Embryophyta</taxon>
        <taxon>Tracheophyta</taxon>
        <taxon>Spermatophyta</taxon>
        <taxon>Magnoliopsida</taxon>
        <taxon>eudicotyledons</taxon>
        <taxon>Gunneridae</taxon>
        <taxon>Pentapetalae</taxon>
        <taxon>asterids</taxon>
        <taxon>lamiids</taxon>
        <taxon>Lamiales</taxon>
        <taxon>Pedaliaceae</taxon>
        <taxon>Sesamum</taxon>
    </lineage>
</organism>
<accession>A0AAW2X902</accession>
<dbReference type="EMBL" id="JACGWN010000005">
    <property type="protein sequence ID" value="KAL0449699.1"/>
    <property type="molecule type" value="Genomic_DNA"/>
</dbReference>
<proteinExistence type="predicted"/>
<name>A0AAW2X902_9LAMI</name>
<sequence length="134" mass="15324">MCADVIQQVWASKKAEVEELRDSLENLAINEEILWKQRAKALWLQAGDRNKSFFHAKANERRVRKEIQTIKDANGTKVGDKDGVQRVILDYFRSIFSSTRPSNEALETVLSCLEARVTIAMNEVLLQPFTSEEV</sequence>
<protein>
    <submittedName>
        <fullName evidence="1">Uncharacterized protein</fullName>
    </submittedName>
</protein>
<reference evidence="1" key="1">
    <citation type="submission" date="2020-06" db="EMBL/GenBank/DDBJ databases">
        <authorList>
            <person name="Li T."/>
            <person name="Hu X."/>
            <person name="Zhang T."/>
            <person name="Song X."/>
            <person name="Zhang H."/>
            <person name="Dai N."/>
            <person name="Sheng W."/>
            <person name="Hou X."/>
            <person name="Wei L."/>
        </authorList>
    </citation>
    <scope>NUCLEOTIDE SEQUENCE</scope>
    <source>
        <strain evidence="1">KEN1</strain>
        <tissue evidence="1">Leaf</tissue>
    </source>
</reference>
<gene>
    <name evidence="1" type="ORF">Slati_1526300</name>
</gene>
<evidence type="ECO:0000313" key="1">
    <source>
        <dbReference type="EMBL" id="KAL0449699.1"/>
    </source>
</evidence>
<dbReference type="AlphaFoldDB" id="A0AAW2X902"/>
<reference evidence="1" key="2">
    <citation type="journal article" date="2024" name="Plant">
        <title>Genomic evolution and insights into agronomic trait innovations of Sesamum species.</title>
        <authorList>
            <person name="Miao H."/>
            <person name="Wang L."/>
            <person name="Qu L."/>
            <person name="Liu H."/>
            <person name="Sun Y."/>
            <person name="Le M."/>
            <person name="Wang Q."/>
            <person name="Wei S."/>
            <person name="Zheng Y."/>
            <person name="Lin W."/>
            <person name="Duan Y."/>
            <person name="Cao H."/>
            <person name="Xiong S."/>
            <person name="Wang X."/>
            <person name="Wei L."/>
            <person name="Li C."/>
            <person name="Ma Q."/>
            <person name="Ju M."/>
            <person name="Zhao R."/>
            <person name="Li G."/>
            <person name="Mu C."/>
            <person name="Tian Q."/>
            <person name="Mei H."/>
            <person name="Zhang T."/>
            <person name="Gao T."/>
            <person name="Zhang H."/>
        </authorList>
    </citation>
    <scope>NUCLEOTIDE SEQUENCE</scope>
    <source>
        <strain evidence="1">KEN1</strain>
    </source>
</reference>